<feature type="non-terminal residue" evidence="1">
    <location>
        <position position="1"/>
    </location>
</feature>
<organism evidence="1 2">
    <name type="scientific">Taxus chinensis</name>
    <name type="common">Chinese yew</name>
    <name type="synonym">Taxus wallichiana var. chinensis</name>
    <dbReference type="NCBI Taxonomy" id="29808"/>
    <lineage>
        <taxon>Eukaryota</taxon>
        <taxon>Viridiplantae</taxon>
        <taxon>Streptophyta</taxon>
        <taxon>Embryophyta</taxon>
        <taxon>Tracheophyta</taxon>
        <taxon>Spermatophyta</taxon>
        <taxon>Pinopsida</taxon>
        <taxon>Pinidae</taxon>
        <taxon>Conifers II</taxon>
        <taxon>Cupressales</taxon>
        <taxon>Taxaceae</taxon>
        <taxon>Taxus</taxon>
    </lineage>
</organism>
<gene>
    <name evidence="1" type="ORF">KI387_010597</name>
</gene>
<name>A0AA38FMV6_TAXCH</name>
<keyword evidence="2" id="KW-1185">Reference proteome</keyword>
<sequence length="63" mass="7180">GDDGTKLDINIQPIVQEFMDVFPEEIEELPPRRIVEHTIDLIPGVEPVSKSPYRQLIPELAEI</sequence>
<reference evidence="1 2" key="1">
    <citation type="journal article" date="2021" name="Nat. Plants">
        <title>The Taxus genome provides insights into paclitaxel biosynthesis.</title>
        <authorList>
            <person name="Xiong X."/>
            <person name="Gou J."/>
            <person name="Liao Q."/>
            <person name="Li Y."/>
            <person name="Zhou Q."/>
            <person name="Bi G."/>
            <person name="Li C."/>
            <person name="Du R."/>
            <person name="Wang X."/>
            <person name="Sun T."/>
            <person name="Guo L."/>
            <person name="Liang H."/>
            <person name="Lu P."/>
            <person name="Wu Y."/>
            <person name="Zhang Z."/>
            <person name="Ro D.K."/>
            <person name="Shang Y."/>
            <person name="Huang S."/>
            <person name="Yan J."/>
        </authorList>
    </citation>
    <scope>NUCLEOTIDE SEQUENCE [LARGE SCALE GENOMIC DNA]</scope>
    <source>
        <strain evidence="1">Ta-2019</strain>
    </source>
</reference>
<evidence type="ECO:0000313" key="2">
    <source>
        <dbReference type="Proteomes" id="UP000824469"/>
    </source>
</evidence>
<dbReference type="Proteomes" id="UP000824469">
    <property type="component" value="Unassembled WGS sequence"/>
</dbReference>
<dbReference type="SUPFAM" id="SSF56672">
    <property type="entry name" value="DNA/RNA polymerases"/>
    <property type="match status" value="1"/>
</dbReference>
<evidence type="ECO:0008006" key="3">
    <source>
        <dbReference type="Google" id="ProtNLM"/>
    </source>
</evidence>
<dbReference type="InterPro" id="IPR043502">
    <property type="entry name" value="DNA/RNA_pol_sf"/>
</dbReference>
<evidence type="ECO:0000313" key="1">
    <source>
        <dbReference type="EMBL" id="KAH9306193.1"/>
    </source>
</evidence>
<dbReference type="EMBL" id="JAHRHJ020000008">
    <property type="protein sequence ID" value="KAH9306193.1"/>
    <property type="molecule type" value="Genomic_DNA"/>
</dbReference>
<dbReference type="AlphaFoldDB" id="A0AA38FMV6"/>
<accession>A0AA38FMV6</accession>
<proteinExistence type="predicted"/>
<comment type="caution">
    <text evidence="1">The sequence shown here is derived from an EMBL/GenBank/DDBJ whole genome shotgun (WGS) entry which is preliminary data.</text>
</comment>
<protein>
    <recommendedName>
        <fullName evidence="3">Reverse transcriptase domain-containing protein</fullName>
    </recommendedName>
</protein>